<protein>
    <submittedName>
        <fullName evidence="1">Uncharacterized protein</fullName>
    </submittedName>
</protein>
<evidence type="ECO:0000313" key="1">
    <source>
        <dbReference type="EMBL" id="KAI0051644.1"/>
    </source>
</evidence>
<proteinExistence type="predicted"/>
<name>A0ACB8S5W2_9AGAM</name>
<reference evidence="1" key="1">
    <citation type="submission" date="2021-02" db="EMBL/GenBank/DDBJ databases">
        <authorList>
            <consortium name="DOE Joint Genome Institute"/>
            <person name="Ahrendt S."/>
            <person name="Looney B.P."/>
            <person name="Miyauchi S."/>
            <person name="Morin E."/>
            <person name="Drula E."/>
            <person name="Courty P.E."/>
            <person name="Chicoki N."/>
            <person name="Fauchery L."/>
            <person name="Kohler A."/>
            <person name="Kuo A."/>
            <person name="Labutti K."/>
            <person name="Pangilinan J."/>
            <person name="Lipzen A."/>
            <person name="Riley R."/>
            <person name="Andreopoulos W."/>
            <person name="He G."/>
            <person name="Johnson J."/>
            <person name="Barry K.W."/>
            <person name="Grigoriev I.V."/>
            <person name="Nagy L."/>
            <person name="Hibbett D."/>
            <person name="Henrissat B."/>
            <person name="Matheny P.B."/>
            <person name="Labbe J."/>
            <person name="Martin F."/>
        </authorList>
    </citation>
    <scope>NUCLEOTIDE SEQUENCE</scope>
    <source>
        <strain evidence="1">FP105234-sp</strain>
    </source>
</reference>
<comment type="caution">
    <text evidence="1">The sequence shown here is derived from an EMBL/GenBank/DDBJ whole genome shotgun (WGS) entry which is preliminary data.</text>
</comment>
<reference evidence="1" key="2">
    <citation type="journal article" date="2022" name="New Phytol.">
        <title>Evolutionary transition to the ectomycorrhizal habit in the genomes of a hyperdiverse lineage of mushroom-forming fungi.</title>
        <authorList>
            <person name="Looney B."/>
            <person name="Miyauchi S."/>
            <person name="Morin E."/>
            <person name="Drula E."/>
            <person name="Courty P.E."/>
            <person name="Kohler A."/>
            <person name="Kuo A."/>
            <person name="LaButti K."/>
            <person name="Pangilinan J."/>
            <person name="Lipzen A."/>
            <person name="Riley R."/>
            <person name="Andreopoulos W."/>
            <person name="He G."/>
            <person name="Johnson J."/>
            <person name="Nolan M."/>
            <person name="Tritt A."/>
            <person name="Barry K.W."/>
            <person name="Grigoriev I.V."/>
            <person name="Nagy L.G."/>
            <person name="Hibbett D."/>
            <person name="Henrissat B."/>
            <person name="Matheny P.B."/>
            <person name="Labbe J."/>
            <person name="Martin F.M."/>
        </authorList>
    </citation>
    <scope>NUCLEOTIDE SEQUENCE</scope>
    <source>
        <strain evidence="1">FP105234-sp</strain>
    </source>
</reference>
<dbReference type="Proteomes" id="UP000814033">
    <property type="component" value="Unassembled WGS sequence"/>
</dbReference>
<organism evidence="1 2">
    <name type="scientific">Auriscalpium vulgare</name>
    <dbReference type="NCBI Taxonomy" id="40419"/>
    <lineage>
        <taxon>Eukaryota</taxon>
        <taxon>Fungi</taxon>
        <taxon>Dikarya</taxon>
        <taxon>Basidiomycota</taxon>
        <taxon>Agaricomycotina</taxon>
        <taxon>Agaricomycetes</taxon>
        <taxon>Russulales</taxon>
        <taxon>Auriscalpiaceae</taxon>
        <taxon>Auriscalpium</taxon>
    </lineage>
</organism>
<evidence type="ECO:0000313" key="2">
    <source>
        <dbReference type="Proteomes" id="UP000814033"/>
    </source>
</evidence>
<keyword evidence="2" id="KW-1185">Reference proteome</keyword>
<sequence length="171" mass="18508">MDDILSYLRIARLVHDGEQDEWKERRTRRDAFVLAAAAIVQTVDNYQRLRRLHGVHINPVASVPDFGLEAPINEQTVIGHLTQSGFSDYEAAAAGHFAHAVLTDPRFEDGSQESADTGSESNPNNTGTPIVIDDPVIADGSPAEQGNTHAVSPDVTMTGDEEERHSPAPSA</sequence>
<gene>
    <name evidence="1" type="ORF">FA95DRAFT_1602413</name>
</gene>
<accession>A0ACB8S5W2</accession>
<dbReference type="EMBL" id="MU275850">
    <property type="protein sequence ID" value="KAI0051644.1"/>
    <property type="molecule type" value="Genomic_DNA"/>
</dbReference>